<keyword evidence="1" id="KW-0285">Flavoprotein</keyword>
<dbReference type="PANTHER" id="PTHR43278">
    <property type="entry name" value="NAD(P)H-DEPENDENT FMN-CONTAINING OXIDOREDUCTASE YWQN-RELATED"/>
    <property type="match status" value="1"/>
</dbReference>
<dbReference type="RefSeq" id="WP_110022656.1">
    <property type="nucleotide sequence ID" value="NZ_PDNZ01000002.1"/>
</dbReference>
<sequence length="218" mass="22928">MKILGISGSPIADSNTDRAVKAVLSASGIDHEFHKLSEYTVSPCNACLGCVKTNRCVIKDDGNFFVELVKEADALVIGGFTPYSTLDSRTKAFLERMYPLRHNHGFLKGKPGASVISSCVPENAEGLPPAGMLGANAVQFFMMEEGMNYLGNVGIKGNVPCLTCGNGNSCSMTGITMLYGPGATTASVGLRAFEKQPEAVTSAQEIGLGIKAALKKQS</sequence>
<dbReference type="InterPro" id="IPR029039">
    <property type="entry name" value="Flavoprotein-like_sf"/>
</dbReference>
<keyword evidence="2" id="KW-0288">FMN</keyword>
<dbReference type="PANTHER" id="PTHR43278:SF4">
    <property type="entry name" value="NAD(P)H-DEPENDENT FMN-CONTAINING OXIDOREDUCTASE YWQN-RELATED"/>
    <property type="match status" value="1"/>
</dbReference>
<dbReference type="Gene3D" id="3.40.50.360">
    <property type="match status" value="1"/>
</dbReference>
<comment type="caution">
    <text evidence="4">The sequence shown here is derived from an EMBL/GenBank/DDBJ whole genome shotgun (WGS) entry which is preliminary data.</text>
</comment>
<evidence type="ECO:0000256" key="1">
    <source>
        <dbReference type="ARBA" id="ARBA00022630"/>
    </source>
</evidence>
<dbReference type="Proteomes" id="UP000246278">
    <property type="component" value="Unassembled WGS sequence"/>
</dbReference>
<dbReference type="Pfam" id="PF03358">
    <property type="entry name" value="FMN_red"/>
    <property type="match status" value="1"/>
</dbReference>
<organism evidence="4 5">
    <name type="scientific">Prosthecochloris marina</name>
    <dbReference type="NCBI Taxonomy" id="2017681"/>
    <lineage>
        <taxon>Bacteria</taxon>
        <taxon>Pseudomonadati</taxon>
        <taxon>Chlorobiota</taxon>
        <taxon>Chlorobiia</taxon>
        <taxon>Chlorobiales</taxon>
        <taxon>Chlorobiaceae</taxon>
        <taxon>Prosthecochloris</taxon>
    </lineage>
</organism>
<evidence type="ECO:0000313" key="4">
    <source>
        <dbReference type="EMBL" id="PWW82941.1"/>
    </source>
</evidence>
<dbReference type="OrthoDB" id="9790975at2"/>
<name>A0A317TB34_9CHLB</name>
<reference evidence="5" key="1">
    <citation type="submission" date="2017-10" db="EMBL/GenBank/DDBJ databases">
        <authorList>
            <person name="Gaisin V.A."/>
            <person name="Rysina M.S."/>
            <person name="Grouzdev D.S."/>
        </authorList>
    </citation>
    <scope>NUCLEOTIDE SEQUENCE [LARGE SCALE GENOMIC DNA]</scope>
    <source>
        <strain evidence="5">V1</strain>
    </source>
</reference>
<accession>A0A317TB34</accession>
<evidence type="ECO:0000256" key="2">
    <source>
        <dbReference type="ARBA" id="ARBA00022643"/>
    </source>
</evidence>
<dbReference type="SUPFAM" id="SSF52218">
    <property type="entry name" value="Flavoproteins"/>
    <property type="match status" value="1"/>
</dbReference>
<dbReference type="InterPro" id="IPR005025">
    <property type="entry name" value="FMN_Rdtase-like_dom"/>
</dbReference>
<keyword evidence="5" id="KW-1185">Reference proteome</keyword>
<evidence type="ECO:0000259" key="3">
    <source>
        <dbReference type="Pfam" id="PF03358"/>
    </source>
</evidence>
<dbReference type="EMBL" id="PDNZ01000002">
    <property type="protein sequence ID" value="PWW82941.1"/>
    <property type="molecule type" value="Genomic_DNA"/>
</dbReference>
<evidence type="ECO:0000313" key="5">
    <source>
        <dbReference type="Proteomes" id="UP000246278"/>
    </source>
</evidence>
<dbReference type="AlphaFoldDB" id="A0A317TB34"/>
<dbReference type="InterPro" id="IPR051796">
    <property type="entry name" value="ISF_SsuE-like"/>
</dbReference>
<proteinExistence type="predicted"/>
<gene>
    <name evidence="4" type="ORF">CR164_04210</name>
</gene>
<protein>
    <submittedName>
        <fullName evidence="4">NADPH-dependent FMN reductase</fullName>
    </submittedName>
</protein>
<feature type="domain" description="NADPH-dependent FMN reductase-like" evidence="3">
    <location>
        <begin position="1"/>
        <end position="118"/>
    </location>
</feature>
<dbReference type="GO" id="GO:0016491">
    <property type="term" value="F:oxidoreductase activity"/>
    <property type="evidence" value="ECO:0007669"/>
    <property type="project" value="InterPro"/>
</dbReference>